<gene>
    <name evidence="7" type="ORF">EI42_04293</name>
</gene>
<sequence length="258" mass="28074">MVYECIEVTYSDTFATLTLNNPKRRNALSLKCMQEVTAALREIGDSSARGVILAANGPAFSAGHDFADMAGADLDFMRKLLKTCTIMMDTIQEIPQPVLARVHAIATAAGCQLVATCDLAVASTEASFATPGGKGGWFCTTPMVALSRNIGRKRALEMLLTGDPIDAQTAYEWGLVNRVVPPEKLEEESLRLLGAATRGSFFSKEMGKQAYYAQIEMPQPLAYSYAIEVMAAASQTPDAQEGMQAFLEKRKPRFQERS</sequence>
<evidence type="ECO:0000256" key="1">
    <source>
        <dbReference type="ARBA" id="ARBA00005254"/>
    </source>
</evidence>
<reference evidence="7 8" key="1">
    <citation type="submission" date="2018-06" db="EMBL/GenBank/DDBJ databases">
        <title>Genomic Encyclopedia of Archaeal and Bacterial Type Strains, Phase II (KMG-II): from individual species to whole genera.</title>
        <authorList>
            <person name="Goeker M."/>
        </authorList>
    </citation>
    <scope>NUCLEOTIDE SEQUENCE [LARGE SCALE GENOMIC DNA]</scope>
    <source>
        <strain evidence="7 8">ATCC BAA-1881</strain>
    </source>
</reference>
<evidence type="ECO:0000313" key="7">
    <source>
        <dbReference type="EMBL" id="PZW25449.1"/>
    </source>
</evidence>
<organism evidence="7 8">
    <name type="scientific">Thermosporothrix hazakensis</name>
    <dbReference type="NCBI Taxonomy" id="644383"/>
    <lineage>
        <taxon>Bacteria</taxon>
        <taxon>Bacillati</taxon>
        <taxon>Chloroflexota</taxon>
        <taxon>Ktedonobacteria</taxon>
        <taxon>Ktedonobacterales</taxon>
        <taxon>Thermosporotrichaceae</taxon>
        <taxon>Thermosporothrix</taxon>
    </lineage>
</organism>
<dbReference type="GO" id="GO:0016836">
    <property type="term" value="F:hydro-lyase activity"/>
    <property type="evidence" value="ECO:0007669"/>
    <property type="project" value="TreeGrafter"/>
</dbReference>
<evidence type="ECO:0000313" key="8">
    <source>
        <dbReference type="Proteomes" id="UP000248806"/>
    </source>
</evidence>
<accession>A0A326U2F6</accession>
<evidence type="ECO:0000256" key="2">
    <source>
        <dbReference type="ARBA" id="ARBA00022832"/>
    </source>
</evidence>
<evidence type="ECO:0000256" key="4">
    <source>
        <dbReference type="ARBA" id="ARBA00023098"/>
    </source>
</evidence>
<dbReference type="InterPro" id="IPR029045">
    <property type="entry name" value="ClpP/crotonase-like_dom_sf"/>
</dbReference>
<dbReference type="OrthoDB" id="9777977at2"/>
<dbReference type="Gene3D" id="3.90.226.10">
    <property type="entry name" value="2-enoyl-CoA Hydratase, Chain A, domain 1"/>
    <property type="match status" value="1"/>
</dbReference>
<dbReference type="InterPro" id="IPR001753">
    <property type="entry name" value="Enoyl-CoA_hydra/iso"/>
</dbReference>
<dbReference type="PANTHER" id="PTHR43602:SF1">
    <property type="entry name" value="ENOYL-COA HYDRATASE DOMAIN-CONTAINING PROTEIN 3, MITOCHONDRIAL"/>
    <property type="match status" value="1"/>
</dbReference>
<dbReference type="Pfam" id="PF00378">
    <property type="entry name" value="ECH_1"/>
    <property type="match status" value="1"/>
</dbReference>
<comment type="function">
    <text evidence="5">May play a role in fatty acid biosynthesis and insulin sensitivity.</text>
</comment>
<proteinExistence type="inferred from homology"/>
<dbReference type="InterPro" id="IPR014748">
    <property type="entry name" value="Enoyl-CoA_hydra_C"/>
</dbReference>
<comment type="caution">
    <text evidence="7">The sequence shown here is derived from an EMBL/GenBank/DDBJ whole genome shotgun (WGS) entry which is preliminary data.</text>
</comment>
<dbReference type="AlphaFoldDB" id="A0A326U2F6"/>
<dbReference type="PANTHER" id="PTHR43602">
    <property type="match status" value="1"/>
</dbReference>
<dbReference type="SUPFAM" id="SSF52096">
    <property type="entry name" value="ClpP/crotonase"/>
    <property type="match status" value="1"/>
</dbReference>
<dbReference type="GO" id="GO:0006631">
    <property type="term" value="P:fatty acid metabolic process"/>
    <property type="evidence" value="ECO:0007669"/>
    <property type="project" value="UniProtKB-KW"/>
</dbReference>
<keyword evidence="8" id="KW-1185">Reference proteome</keyword>
<dbReference type="Gene3D" id="1.10.12.10">
    <property type="entry name" value="Lyase 2-enoyl-coa Hydratase, Chain A, domain 2"/>
    <property type="match status" value="1"/>
</dbReference>
<evidence type="ECO:0000256" key="5">
    <source>
        <dbReference type="ARBA" id="ARBA00037410"/>
    </source>
</evidence>
<dbReference type="Proteomes" id="UP000248806">
    <property type="component" value="Unassembled WGS sequence"/>
</dbReference>
<keyword evidence="4" id="KW-0443">Lipid metabolism</keyword>
<keyword evidence="3" id="KW-0809">Transit peptide</keyword>
<protein>
    <recommendedName>
        <fullName evidence="6">Enoyl-CoA hydratase domain-containing protein 3, mitochondrial</fullName>
    </recommendedName>
</protein>
<evidence type="ECO:0000256" key="6">
    <source>
        <dbReference type="ARBA" id="ARBA00040545"/>
    </source>
</evidence>
<dbReference type="NCBIfam" id="NF006008">
    <property type="entry name" value="PRK08139.1"/>
    <property type="match status" value="1"/>
</dbReference>
<dbReference type="EMBL" id="QKUF01000018">
    <property type="protein sequence ID" value="PZW25449.1"/>
    <property type="molecule type" value="Genomic_DNA"/>
</dbReference>
<comment type="similarity">
    <text evidence="1">Belongs to the enoyl-CoA hydratase/isomerase family.</text>
</comment>
<dbReference type="InterPro" id="IPR052377">
    <property type="entry name" value="Mitochondrial_ECH-domain"/>
</dbReference>
<dbReference type="CDD" id="cd06558">
    <property type="entry name" value="crotonase-like"/>
    <property type="match status" value="1"/>
</dbReference>
<keyword evidence="2" id="KW-0276">Fatty acid metabolism</keyword>
<evidence type="ECO:0000256" key="3">
    <source>
        <dbReference type="ARBA" id="ARBA00022946"/>
    </source>
</evidence>
<dbReference type="RefSeq" id="WP_111324630.1">
    <property type="nucleotide sequence ID" value="NZ_BIFX01000001.1"/>
</dbReference>
<name>A0A326U2F6_THEHA</name>